<accession>A0A0F9DQG3</accession>
<proteinExistence type="predicted"/>
<comment type="caution">
    <text evidence="1">The sequence shown here is derived from an EMBL/GenBank/DDBJ whole genome shotgun (WGS) entry which is preliminary data.</text>
</comment>
<evidence type="ECO:0000313" key="1">
    <source>
        <dbReference type="EMBL" id="KKL19906.1"/>
    </source>
</evidence>
<evidence type="ECO:0008006" key="2">
    <source>
        <dbReference type="Google" id="ProtNLM"/>
    </source>
</evidence>
<sequence>MSDKPIVYDLDILRPTPEYVLLGGKKIDISFVPSGIAIDIMAMQQELQDLTGTPEKLRKIEAGGKEAIESFQVAASICAKITGTQHKDMTKEWLLKNTNVVQLKQLIEHITNAVSKSLESIEGEAGKN</sequence>
<dbReference type="AlphaFoldDB" id="A0A0F9DQG3"/>
<gene>
    <name evidence="1" type="ORF">LCGC14_2460790</name>
</gene>
<name>A0A0F9DQG3_9ZZZZ</name>
<organism evidence="1">
    <name type="scientific">marine sediment metagenome</name>
    <dbReference type="NCBI Taxonomy" id="412755"/>
    <lineage>
        <taxon>unclassified sequences</taxon>
        <taxon>metagenomes</taxon>
        <taxon>ecological metagenomes</taxon>
    </lineage>
</organism>
<reference evidence="1" key="1">
    <citation type="journal article" date="2015" name="Nature">
        <title>Complex archaea that bridge the gap between prokaryotes and eukaryotes.</title>
        <authorList>
            <person name="Spang A."/>
            <person name="Saw J.H."/>
            <person name="Jorgensen S.L."/>
            <person name="Zaremba-Niedzwiedzka K."/>
            <person name="Martijn J."/>
            <person name="Lind A.E."/>
            <person name="van Eijk R."/>
            <person name="Schleper C."/>
            <person name="Guy L."/>
            <person name="Ettema T.J."/>
        </authorList>
    </citation>
    <scope>NUCLEOTIDE SEQUENCE</scope>
</reference>
<protein>
    <recommendedName>
        <fullName evidence="2">Tail assembly chaperone</fullName>
    </recommendedName>
</protein>
<dbReference type="EMBL" id="LAZR01038310">
    <property type="protein sequence ID" value="KKL19906.1"/>
    <property type="molecule type" value="Genomic_DNA"/>
</dbReference>